<evidence type="ECO:0000313" key="3">
    <source>
        <dbReference type="EMBL" id="TYK05907.1"/>
    </source>
</evidence>
<dbReference type="EMBL" id="SSTD01013645">
    <property type="protein sequence ID" value="TYK05907.1"/>
    <property type="molecule type" value="Genomic_DNA"/>
</dbReference>
<evidence type="ECO:0000313" key="4">
    <source>
        <dbReference type="Proteomes" id="UP000321393"/>
    </source>
</evidence>
<accession>A0A5A7T1C1</accession>
<feature type="region of interest" description="Disordered" evidence="1">
    <location>
        <begin position="42"/>
        <end position="90"/>
    </location>
</feature>
<dbReference type="Proteomes" id="UP000321947">
    <property type="component" value="Unassembled WGS sequence"/>
</dbReference>
<feature type="compositionally biased region" description="Acidic residues" evidence="1">
    <location>
        <begin position="61"/>
        <end position="70"/>
    </location>
</feature>
<evidence type="ECO:0000313" key="2">
    <source>
        <dbReference type="EMBL" id="KAA0037274.1"/>
    </source>
</evidence>
<name>A0A5A7T1C1_CUCMM</name>
<comment type="caution">
    <text evidence="2">The sequence shown here is derived from an EMBL/GenBank/DDBJ whole genome shotgun (WGS) entry which is preliminary data.</text>
</comment>
<protein>
    <submittedName>
        <fullName evidence="2">Uncharacterized protein</fullName>
    </submittedName>
</protein>
<dbReference type="EMBL" id="SSTE01019012">
    <property type="protein sequence ID" value="KAA0037274.1"/>
    <property type="molecule type" value="Genomic_DNA"/>
</dbReference>
<evidence type="ECO:0000256" key="1">
    <source>
        <dbReference type="SAM" id="MobiDB-lite"/>
    </source>
</evidence>
<organism evidence="2 4">
    <name type="scientific">Cucumis melo var. makuwa</name>
    <name type="common">Oriental melon</name>
    <dbReference type="NCBI Taxonomy" id="1194695"/>
    <lineage>
        <taxon>Eukaryota</taxon>
        <taxon>Viridiplantae</taxon>
        <taxon>Streptophyta</taxon>
        <taxon>Embryophyta</taxon>
        <taxon>Tracheophyta</taxon>
        <taxon>Spermatophyta</taxon>
        <taxon>Magnoliopsida</taxon>
        <taxon>eudicotyledons</taxon>
        <taxon>Gunneridae</taxon>
        <taxon>Pentapetalae</taxon>
        <taxon>rosids</taxon>
        <taxon>fabids</taxon>
        <taxon>Cucurbitales</taxon>
        <taxon>Cucurbitaceae</taxon>
        <taxon>Benincaseae</taxon>
        <taxon>Cucumis</taxon>
    </lineage>
</organism>
<dbReference type="AlphaFoldDB" id="A0A5A7T1C1"/>
<sequence>MSKLMSSSQVVEEGLFSTVEPIIADVLVIRSSLQFSSLVDVQQSVPDSDPVGDSTDNMGENIDDPVDENPDANVDDHVEPTDNYAPNDVVPNVNVPLNNLQLNEDQKERNLPCFQCLCCFRNFSLSNMQ</sequence>
<reference evidence="4 5" key="1">
    <citation type="submission" date="2019-08" db="EMBL/GenBank/DDBJ databases">
        <title>Draft genome sequences of two oriental melons (Cucumis melo L. var makuwa).</title>
        <authorList>
            <person name="Kwon S.-Y."/>
        </authorList>
    </citation>
    <scope>NUCLEOTIDE SEQUENCE [LARGE SCALE GENOMIC DNA]</scope>
    <source>
        <strain evidence="5">cv. Chang Bougi</strain>
        <strain evidence="4">cv. SW 3</strain>
        <tissue evidence="2">Leaf</tissue>
    </source>
</reference>
<gene>
    <name evidence="3" type="ORF">E5676_scaffold1085G00190</name>
    <name evidence="2" type="ORF">E6C27_scaffold68G00070</name>
</gene>
<proteinExistence type="predicted"/>
<dbReference type="Proteomes" id="UP000321393">
    <property type="component" value="Unassembled WGS sequence"/>
</dbReference>
<evidence type="ECO:0000313" key="5">
    <source>
        <dbReference type="Proteomes" id="UP000321947"/>
    </source>
</evidence>